<organism evidence="1 2">
    <name type="scientific">Trichoderma arundinaceum</name>
    <dbReference type="NCBI Taxonomy" id="490622"/>
    <lineage>
        <taxon>Eukaryota</taxon>
        <taxon>Fungi</taxon>
        <taxon>Dikarya</taxon>
        <taxon>Ascomycota</taxon>
        <taxon>Pezizomycotina</taxon>
        <taxon>Sordariomycetes</taxon>
        <taxon>Hypocreomycetidae</taxon>
        <taxon>Hypocreales</taxon>
        <taxon>Hypocreaceae</taxon>
        <taxon>Trichoderma</taxon>
    </lineage>
</organism>
<keyword evidence="2" id="KW-1185">Reference proteome</keyword>
<gene>
    <name evidence="1" type="ORF">TARUN_2530</name>
</gene>
<dbReference type="EMBL" id="PXOA01000144">
    <property type="protein sequence ID" value="RFU79663.1"/>
    <property type="molecule type" value="Genomic_DNA"/>
</dbReference>
<dbReference type="AlphaFoldDB" id="A0A395NUK8"/>
<reference evidence="1 2" key="1">
    <citation type="journal article" date="2018" name="PLoS Pathog.">
        <title>Evolution of structural diversity of trichothecenes, a family of toxins produced by plant pathogenic and entomopathogenic fungi.</title>
        <authorList>
            <person name="Proctor R.H."/>
            <person name="McCormick S.P."/>
            <person name="Kim H.S."/>
            <person name="Cardoza R.E."/>
            <person name="Stanley A.M."/>
            <person name="Lindo L."/>
            <person name="Kelly A."/>
            <person name="Brown D.W."/>
            <person name="Lee T."/>
            <person name="Vaughan M.M."/>
            <person name="Alexander N.J."/>
            <person name="Busman M."/>
            <person name="Gutierrez S."/>
        </authorList>
    </citation>
    <scope>NUCLEOTIDE SEQUENCE [LARGE SCALE GENOMIC DNA]</scope>
    <source>
        <strain evidence="1 2">IBT 40837</strain>
    </source>
</reference>
<dbReference type="OrthoDB" id="4896195at2759"/>
<dbReference type="Proteomes" id="UP000266272">
    <property type="component" value="Unassembled WGS sequence"/>
</dbReference>
<name>A0A395NUK8_TRIAR</name>
<accession>A0A395NUK8</accession>
<evidence type="ECO:0000313" key="1">
    <source>
        <dbReference type="EMBL" id="RFU79663.1"/>
    </source>
</evidence>
<protein>
    <submittedName>
        <fullName evidence="1">Uncharacterized protein</fullName>
    </submittedName>
</protein>
<comment type="caution">
    <text evidence="1">The sequence shown here is derived from an EMBL/GenBank/DDBJ whole genome shotgun (WGS) entry which is preliminary data.</text>
</comment>
<evidence type="ECO:0000313" key="2">
    <source>
        <dbReference type="Proteomes" id="UP000266272"/>
    </source>
</evidence>
<proteinExistence type="predicted"/>
<sequence>MAPRRVVAAASPSSLRRLRLQTDQPLQHRRISRRKGQSLSMRDVRHIQILAAECVATIKEEKETDTETEAEYEAETRWERNTRGDAKTFWVEQLYRYEEL</sequence>